<dbReference type="AlphaFoldDB" id="A0A9Q1GC05"/>
<dbReference type="OrthoDB" id="16120at2759"/>
<feature type="compositionally biased region" description="Basic and acidic residues" evidence="1">
    <location>
        <begin position="353"/>
        <end position="362"/>
    </location>
</feature>
<dbReference type="Proteomes" id="UP001152622">
    <property type="component" value="Chromosome 1"/>
</dbReference>
<reference evidence="2" key="1">
    <citation type="journal article" date="2023" name="Science">
        <title>Genome structures resolve the early diversification of teleost fishes.</title>
        <authorList>
            <person name="Parey E."/>
            <person name="Louis A."/>
            <person name="Montfort J."/>
            <person name="Bouchez O."/>
            <person name="Roques C."/>
            <person name="Iampietro C."/>
            <person name="Lluch J."/>
            <person name="Castinel A."/>
            <person name="Donnadieu C."/>
            <person name="Desvignes T."/>
            <person name="Floi Bucao C."/>
            <person name="Jouanno E."/>
            <person name="Wen M."/>
            <person name="Mejri S."/>
            <person name="Dirks R."/>
            <person name="Jansen H."/>
            <person name="Henkel C."/>
            <person name="Chen W.J."/>
            <person name="Zahm M."/>
            <person name="Cabau C."/>
            <person name="Klopp C."/>
            <person name="Thompson A.W."/>
            <person name="Robinson-Rechavi M."/>
            <person name="Braasch I."/>
            <person name="Lecointre G."/>
            <person name="Bobe J."/>
            <person name="Postlethwait J.H."/>
            <person name="Berthelot C."/>
            <person name="Roest Crollius H."/>
            <person name="Guiguen Y."/>
        </authorList>
    </citation>
    <scope>NUCLEOTIDE SEQUENCE</scope>
    <source>
        <tissue evidence="2">Blood</tissue>
    </source>
</reference>
<dbReference type="SUPFAM" id="SSF52047">
    <property type="entry name" value="RNI-like"/>
    <property type="match status" value="1"/>
</dbReference>
<name>A0A9Q1GC05_SYNKA</name>
<keyword evidence="3" id="KW-1185">Reference proteome</keyword>
<dbReference type="PANTHER" id="PTHR38926">
    <property type="entry name" value="F-BOX DOMAIN CONTAINING PROTEIN, EXPRESSED"/>
    <property type="match status" value="1"/>
</dbReference>
<dbReference type="Gene3D" id="3.80.10.10">
    <property type="entry name" value="Ribonuclease Inhibitor"/>
    <property type="match status" value="2"/>
</dbReference>
<evidence type="ECO:0000256" key="1">
    <source>
        <dbReference type="SAM" id="MobiDB-lite"/>
    </source>
</evidence>
<dbReference type="EMBL" id="JAINUF010000001">
    <property type="protein sequence ID" value="KAJ8380751.1"/>
    <property type="molecule type" value="Genomic_DNA"/>
</dbReference>
<dbReference type="PANTHER" id="PTHR38926:SF72">
    <property type="entry name" value="IM:7136021-RELATED"/>
    <property type="match status" value="1"/>
</dbReference>
<feature type="compositionally biased region" description="Acidic residues" evidence="1">
    <location>
        <begin position="481"/>
        <end position="493"/>
    </location>
</feature>
<dbReference type="InterPro" id="IPR006553">
    <property type="entry name" value="Leu-rich_rpt_Cys-con_subtyp"/>
</dbReference>
<gene>
    <name evidence="2" type="ORF">SKAU_G00015290</name>
</gene>
<dbReference type="Pfam" id="PF13516">
    <property type="entry name" value="LRR_6"/>
    <property type="match status" value="1"/>
</dbReference>
<dbReference type="InterPro" id="IPR032675">
    <property type="entry name" value="LRR_dom_sf"/>
</dbReference>
<organism evidence="2 3">
    <name type="scientific">Synaphobranchus kaupii</name>
    <name type="common">Kaup's arrowtooth eel</name>
    <dbReference type="NCBI Taxonomy" id="118154"/>
    <lineage>
        <taxon>Eukaryota</taxon>
        <taxon>Metazoa</taxon>
        <taxon>Chordata</taxon>
        <taxon>Craniata</taxon>
        <taxon>Vertebrata</taxon>
        <taxon>Euteleostomi</taxon>
        <taxon>Actinopterygii</taxon>
        <taxon>Neopterygii</taxon>
        <taxon>Teleostei</taxon>
        <taxon>Anguilliformes</taxon>
        <taxon>Synaphobranchidae</taxon>
        <taxon>Synaphobranchus</taxon>
    </lineage>
</organism>
<dbReference type="SMART" id="SM00367">
    <property type="entry name" value="LRR_CC"/>
    <property type="match status" value="2"/>
</dbReference>
<proteinExistence type="predicted"/>
<feature type="region of interest" description="Disordered" evidence="1">
    <location>
        <begin position="304"/>
        <end position="362"/>
    </location>
</feature>
<accession>A0A9Q1GC05</accession>
<comment type="caution">
    <text evidence="2">The sequence shown here is derived from an EMBL/GenBank/DDBJ whole genome shotgun (WGS) entry which is preliminary data.</text>
</comment>
<sequence>MPLFRASLSGSAKGGPRKRKIKIARREQRGCGSLARLCLWSLAENMKDVWTKDYTQNYMDQYCFRYIMGPFNVLPGHLVEELLSLLSSRHLLARGALHLLLLPQLQRLSLASCSGLVTPSLCPLIAVRCPSLLCLDLSGAQQLCSPVLCQLIGALPSLRSLSLAGTSCDGGIVGTAAARCPALQHLDVSRCHRLAPTGLLPLAYRPDGGGYTRLALRSLLALDIGFGEEEEERAWVAAFLLLALPLLVRAALEELGDACRLIAGRDFARGDGFAARAGVPGLREVWGWRVSGEIGGEREAAGRELLSDGGGDEGWVPGVASESEGEDEAEAEEGERALRGNGGRNASPSDGQGGDREGDPEKEVTLCLQDAQGVTWESLGELGRMCPNLRSLALIGEEGAGQHSARVMAQWAGQLHSLSLQLAGDGDLQEVLPFVRPVGASLTSLTLEGVMMEGSASFLQLLRACPKLKTLHVHAGPPSSAEEEEGDEEEDVEANLRDVPCLPLLHSLKLNFLSDQRQKRPVMSCRALKWALVALLGGSPLLEKVSLTALPCPLDDVFLMVRRRPPVPSKPAPLQCLHDLSMTRCDVSEETVMLLVSSNNHLSFLDLSGCWPVTVNCIMQLQQKATRRRYPLTVVWT</sequence>
<evidence type="ECO:0000313" key="3">
    <source>
        <dbReference type="Proteomes" id="UP001152622"/>
    </source>
</evidence>
<dbReference type="InterPro" id="IPR001611">
    <property type="entry name" value="Leu-rich_rpt"/>
</dbReference>
<evidence type="ECO:0000313" key="2">
    <source>
        <dbReference type="EMBL" id="KAJ8380751.1"/>
    </source>
</evidence>
<feature type="region of interest" description="Disordered" evidence="1">
    <location>
        <begin position="473"/>
        <end position="493"/>
    </location>
</feature>
<protein>
    <submittedName>
        <fullName evidence="2">Uncharacterized protein</fullName>
    </submittedName>
</protein>
<feature type="compositionally biased region" description="Acidic residues" evidence="1">
    <location>
        <begin position="323"/>
        <end position="333"/>
    </location>
</feature>